<organism evidence="2 3">
    <name type="scientific">Myceligenerans indicum</name>
    <dbReference type="NCBI Taxonomy" id="2593663"/>
    <lineage>
        <taxon>Bacteria</taxon>
        <taxon>Bacillati</taxon>
        <taxon>Actinomycetota</taxon>
        <taxon>Actinomycetes</taxon>
        <taxon>Micrococcales</taxon>
        <taxon>Promicromonosporaceae</taxon>
        <taxon>Myceligenerans</taxon>
    </lineage>
</organism>
<feature type="transmembrane region" description="Helical" evidence="1">
    <location>
        <begin position="155"/>
        <end position="177"/>
    </location>
</feature>
<evidence type="ECO:0000313" key="3">
    <source>
        <dbReference type="Proteomes" id="UP000675409"/>
    </source>
</evidence>
<feature type="transmembrane region" description="Helical" evidence="1">
    <location>
        <begin position="183"/>
        <end position="202"/>
    </location>
</feature>
<accession>A0ABS1LFD7</accession>
<name>A0ABS1LFD7_9MICO</name>
<keyword evidence="1" id="KW-0472">Membrane</keyword>
<dbReference type="Proteomes" id="UP000675409">
    <property type="component" value="Unassembled WGS sequence"/>
</dbReference>
<feature type="transmembrane region" description="Helical" evidence="1">
    <location>
        <begin position="109"/>
        <end position="134"/>
    </location>
</feature>
<keyword evidence="1" id="KW-1133">Transmembrane helix</keyword>
<keyword evidence="3" id="KW-1185">Reference proteome</keyword>
<evidence type="ECO:0000256" key="1">
    <source>
        <dbReference type="SAM" id="Phobius"/>
    </source>
</evidence>
<proteinExistence type="predicted"/>
<dbReference type="Pfam" id="PF04854">
    <property type="entry name" value="DUF624"/>
    <property type="match status" value="1"/>
</dbReference>
<keyword evidence="1" id="KW-0812">Transmembrane</keyword>
<dbReference type="EMBL" id="JABBYC010000001">
    <property type="protein sequence ID" value="MBL0884965.1"/>
    <property type="molecule type" value="Genomic_DNA"/>
</dbReference>
<sequence length="223" mass="24322">MSRTLDPDPDSALLRFLTKVADLMILNLVFVATSVPVLTLGASLTALNFTAMRLVTGECESVTGDYLRSFRANFRQATLLGLAVAFLGVVLAAWYVAVDILDISAVARFLLQAICYLVAFRVVLATLYAFPYLARFENSVPEVLNNSRLMSLRHLFASLTVLTVTALPVVITVFYPAMTAYGLLWFLIGFAATAFVNAYAFTSIFDKYIPPSTTVSVESAGMT</sequence>
<dbReference type="InterPro" id="IPR006938">
    <property type="entry name" value="DUF624"/>
</dbReference>
<evidence type="ECO:0000313" key="2">
    <source>
        <dbReference type="EMBL" id="MBL0884965.1"/>
    </source>
</evidence>
<feature type="transmembrane region" description="Helical" evidence="1">
    <location>
        <begin position="20"/>
        <end position="44"/>
    </location>
</feature>
<protein>
    <submittedName>
        <fullName evidence="2">YesL family protein</fullName>
    </submittedName>
</protein>
<dbReference type="RefSeq" id="WP_201844762.1">
    <property type="nucleotide sequence ID" value="NZ_JABBYC010000001.1"/>
</dbReference>
<comment type="caution">
    <text evidence="2">The sequence shown here is derived from an EMBL/GenBank/DDBJ whole genome shotgun (WGS) entry which is preliminary data.</text>
</comment>
<feature type="transmembrane region" description="Helical" evidence="1">
    <location>
        <begin position="77"/>
        <end position="97"/>
    </location>
</feature>
<reference evidence="2 3" key="1">
    <citation type="journal article" date="2021" name="Arch. Microbiol.">
        <title>Myceligenerans indicum sp. nov., an actinobacterium isolated from mangrove sediment of Sundarbans, India.</title>
        <authorList>
            <person name="Asha K."/>
            <person name="Bhadury P."/>
        </authorList>
    </citation>
    <scope>NUCLEOTIDE SEQUENCE [LARGE SCALE GENOMIC DNA]</scope>
    <source>
        <strain evidence="2 3">I2</strain>
    </source>
</reference>
<gene>
    <name evidence="2" type="ORF">HGK34_01490</name>
</gene>